<comment type="caution">
    <text evidence="4">The sequence shown here is derived from an EMBL/GenBank/DDBJ whole genome shotgun (WGS) entry which is preliminary data.</text>
</comment>
<name>A0AAD4HPE1_9AGAM</name>
<evidence type="ECO:0000256" key="1">
    <source>
        <dbReference type="ARBA" id="ARBA00004275"/>
    </source>
</evidence>
<comment type="subcellular location">
    <subcellularLocation>
        <location evidence="1">Peroxisome</location>
    </subcellularLocation>
</comment>
<accession>A0AAD4HPE1</accession>
<dbReference type="InterPro" id="IPR051053">
    <property type="entry name" value="ECH/Chromodomain_protein"/>
</dbReference>
<keyword evidence="5" id="KW-1185">Reference proteome</keyword>
<dbReference type="GeneID" id="64667531"/>
<dbReference type="InterPro" id="IPR029045">
    <property type="entry name" value="ClpP/crotonase-like_dom_sf"/>
</dbReference>
<dbReference type="GO" id="GO:0006635">
    <property type="term" value="P:fatty acid beta-oxidation"/>
    <property type="evidence" value="ECO:0007669"/>
    <property type="project" value="TreeGrafter"/>
</dbReference>
<dbReference type="SUPFAM" id="SSF52096">
    <property type="entry name" value="ClpP/crotonase"/>
    <property type="match status" value="1"/>
</dbReference>
<evidence type="ECO:0000313" key="4">
    <source>
        <dbReference type="EMBL" id="KAG1903701.1"/>
    </source>
</evidence>
<dbReference type="Proteomes" id="UP001195769">
    <property type="component" value="Unassembled WGS sequence"/>
</dbReference>
<dbReference type="EMBL" id="JABBWK010000012">
    <property type="protein sequence ID" value="KAG1903701.1"/>
    <property type="molecule type" value="Genomic_DNA"/>
</dbReference>
<evidence type="ECO:0000256" key="2">
    <source>
        <dbReference type="ARBA" id="ARBA00023140"/>
    </source>
</evidence>
<dbReference type="GO" id="GO:0005782">
    <property type="term" value="C:peroxisomal matrix"/>
    <property type="evidence" value="ECO:0007669"/>
    <property type="project" value="TreeGrafter"/>
</dbReference>
<dbReference type="RefSeq" id="XP_041229276.1">
    <property type="nucleotide sequence ID" value="XM_041373233.1"/>
</dbReference>
<protein>
    <submittedName>
        <fullName evidence="4">ClpP crotonase</fullName>
    </submittedName>
</protein>
<dbReference type="Pfam" id="PF00378">
    <property type="entry name" value="ECH_1"/>
    <property type="match status" value="1"/>
</dbReference>
<organism evidence="4 5">
    <name type="scientific">Suillus fuscotomentosus</name>
    <dbReference type="NCBI Taxonomy" id="1912939"/>
    <lineage>
        <taxon>Eukaryota</taxon>
        <taxon>Fungi</taxon>
        <taxon>Dikarya</taxon>
        <taxon>Basidiomycota</taxon>
        <taxon>Agaricomycotina</taxon>
        <taxon>Agaricomycetes</taxon>
        <taxon>Agaricomycetidae</taxon>
        <taxon>Boletales</taxon>
        <taxon>Suillineae</taxon>
        <taxon>Suillaceae</taxon>
        <taxon>Suillus</taxon>
    </lineage>
</organism>
<gene>
    <name evidence="4" type="ORF">F5891DRAFT_83015</name>
</gene>
<evidence type="ECO:0000256" key="3">
    <source>
        <dbReference type="ARBA" id="ARBA00023235"/>
    </source>
</evidence>
<reference evidence="4" key="1">
    <citation type="journal article" date="2020" name="New Phytol.">
        <title>Comparative genomics reveals dynamic genome evolution in host specialist ectomycorrhizal fungi.</title>
        <authorList>
            <person name="Lofgren L.A."/>
            <person name="Nguyen N.H."/>
            <person name="Vilgalys R."/>
            <person name="Ruytinx J."/>
            <person name="Liao H.L."/>
            <person name="Branco S."/>
            <person name="Kuo A."/>
            <person name="LaButti K."/>
            <person name="Lipzen A."/>
            <person name="Andreopoulos W."/>
            <person name="Pangilinan J."/>
            <person name="Riley R."/>
            <person name="Hundley H."/>
            <person name="Na H."/>
            <person name="Barry K."/>
            <person name="Grigoriev I.V."/>
            <person name="Stajich J.E."/>
            <person name="Kennedy P.G."/>
        </authorList>
    </citation>
    <scope>NUCLEOTIDE SEQUENCE</scope>
    <source>
        <strain evidence="4">FC203</strain>
    </source>
</reference>
<evidence type="ECO:0000313" key="5">
    <source>
        <dbReference type="Proteomes" id="UP001195769"/>
    </source>
</evidence>
<dbReference type="GO" id="GO:0004165">
    <property type="term" value="F:delta(3)-delta(2)-enoyl-CoA isomerase activity"/>
    <property type="evidence" value="ECO:0007669"/>
    <property type="project" value="UniProtKB-ARBA"/>
</dbReference>
<keyword evidence="3" id="KW-0413">Isomerase</keyword>
<dbReference type="CDD" id="cd06558">
    <property type="entry name" value="crotonase-like"/>
    <property type="match status" value="1"/>
</dbReference>
<dbReference type="Gene3D" id="3.90.226.10">
    <property type="entry name" value="2-enoyl-CoA Hydratase, Chain A, domain 1"/>
    <property type="match status" value="1"/>
</dbReference>
<proteinExistence type="predicted"/>
<keyword evidence="2" id="KW-0576">Peroxisome</keyword>
<dbReference type="AlphaFoldDB" id="A0AAD4HPE1"/>
<sequence length="289" mass="31616">MPAFLDAILTMPAGKILVNVSQGIATITLNEPRHLNALTLEDYDAFANSLRAIDKREDVVATVWQANGKWFCAGSDLTQTVATTGRVRDVPNTLTQYSMRDYLIHEVVAANTDCTHAIYSHSKILVAALNGPVIGLTAAFLGNFDFIYAVPEAWLNVGMSLLGIATEGGASVSFVNRMGIAKANEVLILNKKISALEMLECGFVNKIFPSKSTEEFHSTVHQHLKKELDGLVPASIFAIKTLIKAGLNEKNDFHAVNLRESYAQAERFSSGIPAERFSKIAKKEIKHKL</sequence>
<dbReference type="InterPro" id="IPR001753">
    <property type="entry name" value="Enoyl-CoA_hydra/iso"/>
</dbReference>
<dbReference type="PANTHER" id="PTHR43684:SF1">
    <property type="entry name" value="ENOYL-COA DELTA ISOMERASE 2"/>
    <property type="match status" value="1"/>
</dbReference>
<dbReference type="PANTHER" id="PTHR43684">
    <property type="match status" value="1"/>
</dbReference>